<keyword evidence="11" id="KW-0325">Glycoprotein</keyword>
<dbReference type="VEuPathDB" id="VectorBase:GAUT032862"/>
<reference evidence="22" key="1">
    <citation type="submission" date="2020-05" db="UniProtKB">
        <authorList>
            <consortium name="EnsemblMetazoa"/>
        </authorList>
    </citation>
    <scope>IDENTIFICATION</scope>
    <source>
        <strain evidence="22">TTRI</strain>
    </source>
</reference>
<sequence>MLPILMYDAVILYANAARNIIISLKEYQHPYKRCDLGRYGRSSWLVGRLIVKEMKEISEDDVEPLFKTENMKIDENGQRSVFNLEIYKPTVNEPLAIWKSDGLVTPIRVKQEFQATAVIPDFSQVRRTYIVVTHFEEPYFMLKADHENFRGMEKYEGYAVDLIQKLSELMDFEYDFMIVGGNGKFNQITKEWDGIIRKLIDHQAQIGISDLTITQLRRKYVDFTVPFMQLGISILFYKRDPEPKNMFAFLQPFAKEVWIYLILTQLIITLMFVFMARISNHEWENPHPTNVEPIELENKWYTSNSAWLMIGSIMQQGCDILPRGGPMRMLVGMWWFFALMILSTYTANLAAFLTSNKMQSTIKSLKDLIEQDYVKFGTFHGGSTSQFFSESNNTDYHKAWNQMKSFQPSAFTSSNKEGVERVRKGQGNYAFLMETTSLSYNIERDCHLQQIGHQIGEKHYGLAVPLGADYRTNLSVSLLQLSEKGELYKLKNKWWKNHNNTCNDNKEADLDGDELSIIELGGVFMVLGGGIVIAIVIGCCEFLWNVQRVAVEERVTPCEAFKAELIFALKFWIKRKPIRISSGSSTSRPSSRSTSRRSSGALFFKDEFSLMEAFDSAVTDINALDTELRFKVVKHFLTEDDSVILQNLDIVAVLCNQTGIPHLQFDWSPKAKEGDMRYYQFTVNVAPSESTLSQALWEILRSREYDWKSFTIVYEVESNLSRFQHLLSWKPFHRTGLKMVKFRRGDDYRILWKILSNMKEKFILLDCPPDILKEVVNISIYYNMTGGFNNLFLANLDTHASGLASLYSKKFTAKVTAIRLRRYIPPGQQGEYDIFQQEPEESIVLTKSQSLYDAVILYYEGLRMVIKSGSFRLPAKIKCGLQSWSIGEEIVKHIKQFKTRGGNISAFKTQKMFLSSTGLRDDFNLEIYNPLVERIVYIWNKGHGLVDYEKLQDSSTQEEKRQKLSPGKEDFSLKRVRYTIATRMGEPYFMWRPEPEGVHYEGNERFEGYVVDLIYKLGEECKFDFIFEPNAQLGICDLTITQARRSVVDFTVPFMQLGVSILHHKPKPAEKRLFAFLKPFSLDVWLCLLVALFLMALLLTLMVRLNPSEWQEQQIDDCLVIIENKWFLRNSLWLYIGSILGVSCDLLPKASSLRLCTAFWWLFALLMSRTYTAKLASFITASKLEGSIKNLHDLVEQNKVQFGMVKGGSTSLFFSESNESDYRVAWNKMLAMKPEAFTANNREGVDRVRRSKGRYAFLMETPNIQYYAQRNCELMQIGPTFSEKHYGIAVPLNAPFRSNLSVGILKLSEKGILYNLKNKWFNNNETKCIPTDLINFEQSTQFNINSVGGLFIVLLAGLLVAIILGVVEFLWNTQKIAIKEKKSPGWALREEFQFFIRFWRKSKPFRNLKEFNEISDCHKMTTKLEVSSNSHKVKVQRKKVKTRLREIS</sequence>
<evidence type="ECO:0000256" key="8">
    <source>
        <dbReference type="ARBA" id="ARBA00023065"/>
    </source>
</evidence>
<keyword evidence="7" id="KW-0770">Synapse</keyword>
<dbReference type="GO" id="GO:0015276">
    <property type="term" value="F:ligand-gated monoatomic ion channel activity"/>
    <property type="evidence" value="ECO:0007669"/>
    <property type="project" value="InterPro"/>
</dbReference>
<dbReference type="InterPro" id="IPR019594">
    <property type="entry name" value="Glu/Gly-bd"/>
</dbReference>
<feature type="site" description="Crucial to convey clamshell closure to channel opening" evidence="17">
    <location>
        <position position="362"/>
    </location>
</feature>
<feature type="domain" description="Ionotropic glutamate receptor L-glutamate and glycine-binding" evidence="21">
    <location>
        <begin position="138"/>
        <end position="201"/>
    </location>
</feature>
<feature type="transmembrane region" description="Helical" evidence="19">
    <location>
        <begin position="1347"/>
        <end position="1371"/>
    </location>
</feature>
<dbReference type="Pfam" id="PF00060">
    <property type="entry name" value="Lig_chan"/>
    <property type="match status" value="2"/>
</dbReference>
<keyword evidence="18" id="KW-1015">Disulfide bond</keyword>
<dbReference type="FunFam" id="3.40.190.10:FF:000297">
    <property type="entry name" value="Glutamate receptor IIC"/>
    <property type="match status" value="1"/>
</dbReference>
<keyword evidence="2" id="KW-0813">Transport</keyword>
<feature type="transmembrane region" description="Helical" evidence="19">
    <location>
        <begin position="220"/>
        <end position="237"/>
    </location>
</feature>
<keyword evidence="4 19" id="KW-0812">Transmembrane</keyword>
<evidence type="ECO:0000256" key="11">
    <source>
        <dbReference type="ARBA" id="ARBA00023180"/>
    </source>
</evidence>
<accession>A0A1A9VCG8</accession>
<comment type="similarity">
    <text evidence="1">Belongs to the glutamate-gated ion channel (TC 1.A.10.1) family.</text>
</comment>
<keyword evidence="12" id="KW-0628">Postsynaptic cell membrane</keyword>
<evidence type="ECO:0000256" key="9">
    <source>
        <dbReference type="ARBA" id="ARBA00023136"/>
    </source>
</evidence>
<evidence type="ECO:0000256" key="1">
    <source>
        <dbReference type="ARBA" id="ARBA00008685"/>
    </source>
</evidence>
<keyword evidence="9 19" id="KW-0472">Membrane</keyword>
<organism evidence="22 23">
    <name type="scientific">Glossina austeni</name>
    <name type="common">Savannah tsetse fly</name>
    <dbReference type="NCBI Taxonomy" id="7395"/>
    <lineage>
        <taxon>Eukaryota</taxon>
        <taxon>Metazoa</taxon>
        <taxon>Ecdysozoa</taxon>
        <taxon>Arthropoda</taxon>
        <taxon>Hexapoda</taxon>
        <taxon>Insecta</taxon>
        <taxon>Pterygota</taxon>
        <taxon>Neoptera</taxon>
        <taxon>Endopterygota</taxon>
        <taxon>Diptera</taxon>
        <taxon>Brachycera</taxon>
        <taxon>Muscomorpha</taxon>
        <taxon>Hippoboscoidea</taxon>
        <taxon>Glossinidae</taxon>
        <taxon>Glossina</taxon>
    </lineage>
</organism>
<evidence type="ECO:0000256" key="14">
    <source>
        <dbReference type="ARBA" id="ARBA00023303"/>
    </source>
</evidence>
<dbReference type="GO" id="GO:0045211">
    <property type="term" value="C:postsynaptic membrane"/>
    <property type="evidence" value="ECO:0007669"/>
    <property type="project" value="UniProtKB-SubCell"/>
</dbReference>
<keyword evidence="6 19" id="KW-1133">Transmembrane helix</keyword>
<proteinExistence type="inferred from homology"/>
<dbReference type="Pfam" id="PF10613">
    <property type="entry name" value="Lig_chan-Glu_bd"/>
    <property type="match status" value="2"/>
</dbReference>
<evidence type="ECO:0000259" key="20">
    <source>
        <dbReference type="SMART" id="SM00079"/>
    </source>
</evidence>
<dbReference type="FunFam" id="3.40.190.10:FF:000060">
    <property type="entry name" value="Glutamate receptor ionotropic, kainate 1"/>
    <property type="match status" value="1"/>
</dbReference>
<dbReference type="InterPro" id="IPR015683">
    <property type="entry name" value="Ionotropic_Glu_rcpt"/>
</dbReference>
<dbReference type="SMART" id="SM00918">
    <property type="entry name" value="Lig_chan-Glu_bd"/>
    <property type="match status" value="2"/>
</dbReference>
<feature type="transmembrane region" description="Helical" evidence="19">
    <location>
        <begin position="1080"/>
        <end position="1103"/>
    </location>
</feature>
<evidence type="ECO:0000256" key="17">
    <source>
        <dbReference type="PIRSR" id="PIRSR601508-2"/>
    </source>
</evidence>
<feature type="transmembrane region" description="Helical" evidence="19">
    <location>
        <begin position="257"/>
        <end position="276"/>
    </location>
</feature>
<feature type="domain" description="Ionotropic glutamate receptor C-terminal" evidence="20">
    <location>
        <begin position="128"/>
        <end position="497"/>
    </location>
</feature>
<dbReference type="FunFam" id="1.10.287.70:FF:000010">
    <property type="entry name" value="Putative glutamate receptor ionotropic kainate 1"/>
    <property type="match status" value="1"/>
</dbReference>
<dbReference type="Proteomes" id="UP000078200">
    <property type="component" value="Unassembled WGS sequence"/>
</dbReference>
<feature type="transmembrane region" description="Helical" evidence="19">
    <location>
        <begin position="333"/>
        <end position="353"/>
    </location>
</feature>
<dbReference type="EnsemblMetazoa" id="GAUT032862-RA">
    <property type="protein sequence ID" value="GAUT032862-PA"/>
    <property type="gene ID" value="GAUT032862"/>
</dbReference>
<evidence type="ECO:0000256" key="7">
    <source>
        <dbReference type="ARBA" id="ARBA00023018"/>
    </source>
</evidence>
<feature type="domain" description="Ionotropic glutamate receptor L-glutamate and glycine-binding" evidence="21">
    <location>
        <begin position="987"/>
        <end position="1045"/>
    </location>
</feature>
<keyword evidence="23" id="KW-1185">Reference proteome</keyword>
<feature type="binding site" evidence="16">
    <location>
        <position position="212"/>
    </location>
    <ligand>
        <name>L-glutamate</name>
        <dbReference type="ChEBI" id="CHEBI:29985"/>
    </ligand>
</feature>
<dbReference type="Gene3D" id="3.40.50.2300">
    <property type="match status" value="4"/>
</dbReference>
<evidence type="ECO:0000256" key="13">
    <source>
        <dbReference type="ARBA" id="ARBA00023286"/>
    </source>
</evidence>
<evidence type="ECO:0000256" key="12">
    <source>
        <dbReference type="ARBA" id="ARBA00023257"/>
    </source>
</evidence>
<evidence type="ECO:0000256" key="4">
    <source>
        <dbReference type="ARBA" id="ARBA00022692"/>
    </source>
</evidence>
<dbReference type="InterPro" id="IPR028082">
    <property type="entry name" value="Peripla_BP_I"/>
</dbReference>
<dbReference type="PANTHER" id="PTHR18966">
    <property type="entry name" value="IONOTROPIC GLUTAMATE RECEPTOR"/>
    <property type="match status" value="1"/>
</dbReference>
<feature type="binding site" evidence="16">
    <location>
        <position position="434"/>
    </location>
    <ligand>
        <name>L-glutamate</name>
        <dbReference type="ChEBI" id="CHEBI:29985"/>
    </ligand>
</feature>
<dbReference type="SUPFAM" id="SSF53850">
    <property type="entry name" value="Periplasmic binding protein-like II"/>
    <property type="match status" value="2"/>
</dbReference>
<feature type="binding site" evidence="16">
    <location>
        <position position="383"/>
    </location>
    <ligand>
        <name>L-glutamate</name>
        <dbReference type="ChEBI" id="CHEBI:29985"/>
    </ligand>
</feature>
<evidence type="ECO:0000259" key="21">
    <source>
        <dbReference type="SMART" id="SM00918"/>
    </source>
</evidence>
<dbReference type="CDD" id="cd13714">
    <property type="entry name" value="PBP2_iGluR_Kainate"/>
    <property type="match status" value="2"/>
</dbReference>
<dbReference type="InterPro" id="IPR001828">
    <property type="entry name" value="ANF_lig-bd_rcpt"/>
</dbReference>
<dbReference type="Gene3D" id="3.40.190.10">
    <property type="entry name" value="Periplasmic binding protein-like II"/>
    <property type="match status" value="4"/>
</dbReference>
<evidence type="ECO:0000256" key="3">
    <source>
        <dbReference type="ARBA" id="ARBA00022475"/>
    </source>
</evidence>
<dbReference type="PRINTS" id="PR00177">
    <property type="entry name" value="NMDARECEPTOR"/>
</dbReference>
<evidence type="ECO:0000313" key="23">
    <source>
        <dbReference type="Proteomes" id="UP000078200"/>
    </source>
</evidence>
<dbReference type="InterPro" id="IPR001320">
    <property type="entry name" value="Iontro_rcpt_C"/>
</dbReference>
<comment type="subcellular location">
    <subcellularLocation>
        <location evidence="15">Postsynaptic cell membrane</location>
        <topology evidence="15">Multi-pass membrane protein</topology>
    </subcellularLocation>
</comment>
<feature type="binding site" evidence="16">
    <location>
        <position position="384"/>
    </location>
    <ligand>
        <name>L-glutamate</name>
        <dbReference type="ChEBI" id="CHEBI:29985"/>
    </ligand>
</feature>
<dbReference type="Gene3D" id="1.10.287.70">
    <property type="match status" value="2"/>
</dbReference>
<feature type="transmembrane region" description="Helical" evidence="19">
    <location>
        <begin position="520"/>
        <end position="544"/>
    </location>
</feature>
<keyword evidence="3" id="KW-1003">Cell membrane</keyword>
<keyword evidence="5" id="KW-0732">Signal</keyword>
<feature type="binding site" evidence="16">
    <location>
        <position position="217"/>
    </location>
    <ligand>
        <name>L-glutamate</name>
        <dbReference type="ChEBI" id="CHEBI:29985"/>
    </ligand>
</feature>
<dbReference type="InterPro" id="IPR001508">
    <property type="entry name" value="Iono_Glu_rcpt_met"/>
</dbReference>
<evidence type="ECO:0000256" key="15">
    <source>
        <dbReference type="ARBA" id="ARBA00034104"/>
    </source>
</evidence>
<dbReference type="Pfam" id="PF01094">
    <property type="entry name" value="ANF_receptor"/>
    <property type="match status" value="2"/>
</dbReference>
<evidence type="ECO:0000256" key="2">
    <source>
        <dbReference type="ARBA" id="ARBA00022448"/>
    </source>
</evidence>
<name>A0A1A9VCG8_GLOAU</name>
<evidence type="ECO:0000256" key="5">
    <source>
        <dbReference type="ARBA" id="ARBA00022729"/>
    </source>
</evidence>
<evidence type="ECO:0000256" key="10">
    <source>
        <dbReference type="ARBA" id="ARBA00023170"/>
    </source>
</evidence>
<dbReference type="STRING" id="7395.A0A1A9VCG8"/>
<evidence type="ECO:0000256" key="16">
    <source>
        <dbReference type="PIRSR" id="PIRSR601508-1"/>
    </source>
</evidence>
<dbReference type="FunFam" id="1.10.287.70:FF:000143">
    <property type="entry name" value="Probable glutamate receptor"/>
    <property type="match status" value="1"/>
</dbReference>
<feature type="domain" description="Ionotropic glutamate receptor C-terminal" evidence="20">
    <location>
        <begin position="977"/>
        <end position="1323"/>
    </location>
</feature>
<keyword evidence="14" id="KW-0407">Ion channel</keyword>
<dbReference type="SMART" id="SM00079">
    <property type="entry name" value="PBPe"/>
    <property type="match status" value="2"/>
</dbReference>
<dbReference type="FunFam" id="3.40.190.10:FF:000178">
    <property type="entry name" value="Glutamate receptor subunit"/>
    <property type="match status" value="1"/>
</dbReference>
<dbReference type="SUPFAM" id="SSF53822">
    <property type="entry name" value="Periplasmic binding protein-like I"/>
    <property type="match status" value="1"/>
</dbReference>
<feature type="transmembrane region" description="Helical" evidence="19">
    <location>
        <begin position="1155"/>
        <end position="1172"/>
    </location>
</feature>
<evidence type="ECO:0000256" key="6">
    <source>
        <dbReference type="ARBA" id="ARBA00022989"/>
    </source>
</evidence>
<keyword evidence="8" id="KW-0406">Ion transport</keyword>
<protein>
    <recommendedName>
        <fullName evidence="24">Ionotropic glutamate receptor C-terminal domain-containing protein</fullName>
    </recommendedName>
</protein>
<keyword evidence="13" id="KW-1071">Ligand-gated ion channel</keyword>
<evidence type="ECO:0000313" key="22">
    <source>
        <dbReference type="EnsemblMetazoa" id="GAUT032862-PA"/>
    </source>
</evidence>
<feature type="disulfide bond" evidence="18">
    <location>
        <begin position="446"/>
        <end position="502"/>
    </location>
</feature>
<dbReference type="GO" id="GO:0038023">
    <property type="term" value="F:signaling receptor activity"/>
    <property type="evidence" value="ECO:0007669"/>
    <property type="project" value="InterPro"/>
</dbReference>
<evidence type="ECO:0008006" key="24">
    <source>
        <dbReference type="Google" id="ProtNLM"/>
    </source>
</evidence>
<evidence type="ECO:0000256" key="19">
    <source>
        <dbReference type="SAM" id="Phobius"/>
    </source>
</evidence>
<evidence type="ECO:0000256" key="18">
    <source>
        <dbReference type="PIRSR" id="PIRSR601508-3"/>
    </source>
</evidence>
<keyword evidence="10" id="KW-0675">Receptor</keyword>